<keyword evidence="1" id="KW-0812">Transmembrane</keyword>
<dbReference type="Proteomes" id="UP000176424">
    <property type="component" value="Unassembled WGS sequence"/>
</dbReference>
<evidence type="ECO:0000313" key="3">
    <source>
        <dbReference type="Proteomes" id="UP000176424"/>
    </source>
</evidence>
<sequence length="157" mass="16405">MSDQPLVTPLNPTTLTPEKRSAPAVLVNPKTVYLALFAVVVVGVLSGFLLSKTSSPASTTNSSVAAGDVATGKNEVGSTDTKTFRDTATGTLEAGGSNGKGTHKLIRPGGVSQTVYLVSSIVDLDEYVGKKVEVWGETLKAKEVGWLMDVGRLKILE</sequence>
<keyword evidence="1" id="KW-1133">Transmembrane helix</keyword>
<organism evidence="2 3">
    <name type="scientific">Candidatus Amesbacteria bacterium RIFOXYB1_FULL_44_23</name>
    <dbReference type="NCBI Taxonomy" id="1797263"/>
    <lineage>
        <taxon>Bacteria</taxon>
        <taxon>Candidatus Amesiibacteriota</taxon>
    </lineage>
</organism>
<comment type="caution">
    <text evidence="2">The sequence shown here is derived from an EMBL/GenBank/DDBJ whole genome shotgun (WGS) entry which is preliminary data.</text>
</comment>
<name>A0A1F4ZQY5_9BACT</name>
<evidence type="ECO:0000256" key="1">
    <source>
        <dbReference type="SAM" id="Phobius"/>
    </source>
</evidence>
<accession>A0A1F4ZQY5</accession>
<gene>
    <name evidence="2" type="ORF">A2397_00985</name>
</gene>
<protein>
    <submittedName>
        <fullName evidence="2">Uncharacterized protein</fullName>
    </submittedName>
</protein>
<reference evidence="2 3" key="1">
    <citation type="journal article" date="2016" name="Nat. Commun.">
        <title>Thousands of microbial genomes shed light on interconnected biogeochemical processes in an aquifer system.</title>
        <authorList>
            <person name="Anantharaman K."/>
            <person name="Brown C.T."/>
            <person name="Hug L.A."/>
            <person name="Sharon I."/>
            <person name="Castelle C.J."/>
            <person name="Probst A.J."/>
            <person name="Thomas B.C."/>
            <person name="Singh A."/>
            <person name="Wilkins M.J."/>
            <person name="Karaoz U."/>
            <person name="Brodie E.L."/>
            <person name="Williams K.H."/>
            <person name="Hubbard S.S."/>
            <person name="Banfield J.F."/>
        </authorList>
    </citation>
    <scope>NUCLEOTIDE SEQUENCE [LARGE SCALE GENOMIC DNA]</scope>
</reference>
<proteinExistence type="predicted"/>
<evidence type="ECO:0000313" key="2">
    <source>
        <dbReference type="EMBL" id="OGD08863.1"/>
    </source>
</evidence>
<feature type="transmembrane region" description="Helical" evidence="1">
    <location>
        <begin position="31"/>
        <end position="50"/>
    </location>
</feature>
<dbReference type="AlphaFoldDB" id="A0A1F4ZQY5"/>
<dbReference type="STRING" id="1797263.A2397_00985"/>
<keyword evidence="1" id="KW-0472">Membrane</keyword>
<dbReference type="EMBL" id="MEXR01000047">
    <property type="protein sequence ID" value="OGD08863.1"/>
    <property type="molecule type" value="Genomic_DNA"/>
</dbReference>